<comment type="caution">
    <text evidence="1">The sequence shown here is derived from an EMBL/GenBank/DDBJ whole genome shotgun (WGS) entry which is preliminary data.</text>
</comment>
<organism evidence="1 2">
    <name type="scientific">Nonlabens ulvanivorans</name>
    <name type="common">Persicivirga ulvanivorans</name>
    <dbReference type="NCBI Taxonomy" id="906888"/>
    <lineage>
        <taxon>Bacteria</taxon>
        <taxon>Pseudomonadati</taxon>
        <taxon>Bacteroidota</taxon>
        <taxon>Flavobacteriia</taxon>
        <taxon>Flavobacteriales</taxon>
        <taxon>Flavobacteriaceae</taxon>
        <taxon>Nonlabens</taxon>
    </lineage>
</organism>
<dbReference type="EMBL" id="BBMM01000018">
    <property type="protein sequence ID" value="GAL01969.1"/>
    <property type="molecule type" value="Genomic_DNA"/>
</dbReference>
<reference evidence="1 2" key="1">
    <citation type="journal article" date="2014" name="Genome Announc.">
        <title>Draft Genome Sequences of Marine Flavobacterium Nonlabens Strains NR17, NR24, NR27, NR32, NR33, and Ara13.</title>
        <authorList>
            <person name="Nakanishi M."/>
            <person name="Meirelles P."/>
            <person name="Suzuki R."/>
            <person name="Takatani N."/>
            <person name="Mino S."/>
            <person name="Suda W."/>
            <person name="Oshima K."/>
            <person name="Hattori M."/>
            <person name="Ohkuma M."/>
            <person name="Hosokawa M."/>
            <person name="Miyashita K."/>
            <person name="Thompson F.L."/>
            <person name="Niwa A."/>
            <person name="Sawabe T."/>
            <person name="Sawabe T."/>
        </authorList>
    </citation>
    <scope>NUCLEOTIDE SEQUENCE [LARGE SCALE GENOMIC DNA]</scope>
    <source>
        <strain evidence="2">JCM19314</strain>
    </source>
</reference>
<evidence type="ECO:0000313" key="1">
    <source>
        <dbReference type="EMBL" id="GAL01969.1"/>
    </source>
</evidence>
<proteinExistence type="predicted"/>
<evidence type="ECO:0008006" key="3">
    <source>
        <dbReference type="Google" id="ProtNLM"/>
    </source>
</evidence>
<evidence type="ECO:0000313" key="2">
    <source>
        <dbReference type="Proteomes" id="UP000029226"/>
    </source>
</evidence>
<sequence>METGTPFVGTPIAMEGIYSTTTSSLNQTPADFAQQAIELYSHENLWKKQQELGFQTLQNRFEITLFKDKFISRINDVMINLELHRLQNFMGGQLLQQQTFNSTKYFSQWIEEKNKR</sequence>
<gene>
    <name evidence="1" type="ORF">JCM19314_250</name>
</gene>
<accession>A0A090QJJ7</accession>
<dbReference type="AlphaFoldDB" id="A0A090QJJ7"/>
<dbReference type="Proteomes" id="UP000029226">
    <property type="component" value="Unassembled WGS sequence"/>
</dbReference>
<name>A0A090QJJ7_NONUL</name>
<protein>
    <recommendedName>
        <fullName evidence="3">Glycosyltransferase</fullName>
    </recommendedName>
</protein>